<proteinExistence type="inferred from homology"/>
<feature type="compositionally biased region" description="Polar residues" evidence="2">
    <location>
        <begin position="23"/>
        <end position="38"/>
    </location>
</feature>
<gene>
    <name evidence="4" type="ORF">HPP92_014431</name>
</gene>
<organism evidence="4 5">
    <name type="scientific">Vanilla planifolia</name>
    <name type="common">Vanilla</name>
    <dbReference type="NCBI Taxonomy" id="51239"/>
    <lineage>
        <taxon>Eukaryota</taxon>
        <taxon>Viridiplantae</taxon>
        <taxon>Streptophyta</taxon>
        <taxon>Embryophyta</taxon>
        <taxon>Tracheophyta</taxon>
        <taxon>Spermatophyta</taxon>
        <taxon>Magnoliopsida</taxon>
        <taxon>Liliopsida</taxon>
        <taxon>Asparagales</taxon>
        <taxon>Orchidaceae</taxon>
        <taxon>Vanilloideae</taxon>
        <taxon>Vanilleae</taxon>
        <taxon>Vanilla</taxon>
    </lineage>
</organism>
<comment type="caution">
    <text evidence="4">The sequence shown here is derived from an EMBL/GenBank/DDBJ whole genome shotgun (WGS) entry which is preliminary data.</text>
</comment>
<evidence type="ECO:0000256" key="2">
    <source>
        <dbReference type="SAM" id="MobiDB-lite"/>
    </source>
</evidence>
<dbReference type="OrthoDB" id="630188at2759"/>
<dbReference type="EMBL" id="JADCNM010000007">
    <property type="protein sequence ID" value="KAG0474745.1"/>
    <property type="molecule type" value="Genomic_DNA"/>
</dbReference>
<dbReference type="InterPro" id="IPR029962">
    <property type="entry name" value="TBL"/>
</dbReference>
<sequence length="332" mass="38352">MGDGWRTTRVRCMNLGRAPSWKRPSTASRMAGRISTTPGSGGSPRLKGRKLLEMLRGKRLAFVGDSLNRNMWESLACILRSSLKDKDGAYEITGRKEFKHANSYAYKFSEYNCTIEFFRSPFLVQEWEAMSSNGTRKESLRLDVMDRVSSIYKTADVIVFNTGHWWTHEKTSKGEDFYQEGHQVHRKLSASFAYQKALTTWTRWLKRHVELNRTVVFFRGYSWSHFSGGKWNSGGGCEGEMLPIVDDKHLSRYPKLVPVLESVVSRMTTPVHYLNITRMTDYRKEAHPSVYRFPAGKRLPGLVQDCSHWCLPGVPDAWNELMYALLRKRWGM</sequence>
<feature type="region of interest" description="Disordered" evidence="2">
    <location>
        <begin position="20"/>
        <end position="45"/>
    </location>
</feature>
<evidence type="ECO:0000313" key="5">
    <source>
        <dbReference type="Proteomes" id="UP000639772"/>
    </source>
</evidence>
<accession>A0A835UW78</accession>
<dbReference type="AlphaFoldDB" id="A0A835UW78"/>
<feature type="domain" description="Trichome birefringence-like C-terminal" evidence="3">
    <location>
        <begin position="44"/>
        <end position="324"/>
    </location>
</feature>
<protein>
    <recommendedName>
        <fullName evidence="3">Trichome birefringence-like C-terminal domain-containing protein</fullName>
    </recommendedName>
</protein>
<dbReference type="Pfam" id="PF13839">
    <property type="entry name" value="PC-Esterase"/>
    <property type="match status" value="1"/>
</dbReference>
<dbReference type="GO" id="GO:0005794">
    <property type="term" value="C:Golgi apparatus"/>
    <property type="evidence" value="ECO:0007669"/>
    <property type="project" value="TreeGrafter"/>
</dbReference>
<dbReference type="Proteomes" id="UP000639772">
    <property type="component" value="Chromosome 7"/>
</dbReference>
<dbReference type="PANTHER" id="PTHR32285:SF22">
    <property type="entry name" value="PROTEIN TRICHOME BIREFRINGENCE"/>
    <property type="match status" value="1"/>
</dbReference>
<name>A0A835UW78_VANPL</name>
<reference evidence="4 5" key="1">
    <citation type="journal article" date="2020" name="Nat. Food">
        <title>A phased Vanilla planifolia genome enables genetic improvement of flavour and production.</title>
        <authorList>
            <person name="Hasing T."/>
            <person name="Tang H."/>
            <person name="Brym M."/>
            <person name="Khazi F."/>
            <person name="Huang T."/>
            <person name="Chambers A.H."/>
        </authorList>
    </citation>
    <scope>NUCLEOTIDE SEQUENCE [LARGE SCALE GENOMIC DNA]</scope>
    <source>
        <tissue evidence="4">Leaf</tissue>
    </source>
</reference>
<dbReference type="GO" id="GO:0016413">
    <property type="term" value="F:O-acetyltransferase activity"/>
    <property type="evidence" value="ECO:0007669"/>
    <property type="project" value="InterPro"/>
</dbReference>
<evidence type="ECO:0000313" key="4">
    <source>
        <dbReference type="EMBL" id="KAG0474745.1"/>
    </source>
</evidence>
<dbReference type="PANTHER" id="PTHR32285">
    <property type="entry name" value="PROTEIN TRICHOME BIREFRINGENCE-LIKE 9-RELATED"/>
    <property type="match status" value="1"/>
</dbReference>
<dbReference type="InterPro" id="IPR026057">
    <property type="entry name" value="TBL_C"/>
</dbReference>
<comment type="similarity">
    <text evidence="1">Belongs to the PC-esterase family. TBL subfamily.</text>
</comment>
<evidence type="ECO:0000259" key="3">
    <source>
        <dbReference type="Pfam" id="PF13839"/>
    </source>
</evidence>
<evidence type="ECO:0000256" key="1">
    <source>
        <dbReference type="ARBA" id="ARBA00007727"/>
    </source>
</evidence>